<dbReference type="EMBL" id="AP025591">
    <property type="protein sequence ID" value="BDG02253.1"/>
    <property type="molecule type" value="Genomic_DNA"/>
</dbReference>
<evidence type="ECO:0000313" key="2">
    <source>
        <dbReference type="Proteomes" id="UP001162891"/>
    </source>
</evidence>
<proteinExistence type="predicted"/>
<dbReference type="Proteomes" id="UP001162891">
    <property type="component" value="Chromosome"/>
</dbReference>
<reference evidence="2" key="1">
    <citation type="journal article" date="2022" name="Int. J. Syst. Evol. Microbiol.">
        <title>Anaeromyxobacter oryzae sp. nov., Anaeromyxobacter diazotrophicus sp. nov. and Anaeromyxobacter paludicola sp. nov., isolated from paddy soils.</title>
        <authorList>
            <person name="Itoh H."/>
            <person name="Xu Z."/>
            <person name="Mise K."/>
            <person name="Masuda Y."/>
            <person name="Ushijima N."/>
            <person name="Hayakawa C."/>
            <person name="Shiratori Y."/>
            <person name="Senoo K."/>
        </authorList>
    </citation>
    <scope>NUCLEOTIDE SEQUENCE [LARGE SCALE GENOMIC DNA]</scope>
    <source>
        <strain evidence="2">Red232</strain>
    </source>
</reference>
<keyword evidence="2" id="KW-1185">Reference proteome</keyword>
<evidence type="ECO:0000313" key="1">
    <source>
        <dbReference type="EMBL" id="BDG02253.1"/>
    </source>
</evidence>
<sequence length="29" mass="3174">MTDLVSMILFLAGWVLLQSVILPRLGVST</sequence>
<protein>
    <submittedName>
        <fullName evidence="1">Uncharacterized protein</fullName>
    </submittedName>
</protein>
<name>A0ABN6MRA8_9BACT</name>
<accession>A0ABN6MRA8</accession>
<gene>
    <name evidence="1" type="ORF">AMOR_12490</name>
</gene>
<organism evidence="1 2">
    <name type="scientific">Anaeromyxobacter oryzae</name>
    <dbReference type="NCBI Taxonomy" id="2918170"/>
    <lineage>
        <taxon>Bacteria</taxon>
        <taxon>Pseudomonadati</taxon>
        <taxon>Myxococcota</taxon>
        <taxon>Myxococcia</taxon>
        <taxon>Myxococcales</taxon>
        <taxon>Cystobacterineae</taxon>
        <taxon>Anaeromyxobacteraceae</taxon>
        <taxon>Anaeromyxobacter</taxon>
    </lineage>
</organism>